<keyword evidence="3" id="KW-1185">Reference proteome</keyword>
<dbReference type="STRING" id="1174501.SAMN05216192_1261"/>
<dbReference type="EMBL" id="FNDX01000026">
    <property type="protein sequence ID" value="SDJ87333.1"/>
    <property type="molecule type" value="Genomic_DNA"/>
</dbReference>
<dbReference type="AlphaFoldDB" id="A0A1G8XA22"/>
<accession>A0A1G8XA22</accession>
<dbReference type="InterPro" id="IPR013597">
    <property type="entry name" value="Mat_intron_G2"/>
</dbReference>
<name>A0A1G8XA22_9BACL</name>
<gene>
    <name evidence="2" type="ORF">SAMN05216192_1261</name>
</gene>
<evidence type="ECO:0000313" key="3">
    <source>
        <dbReference type="Proteomes" id="UP000199050"/>
    </source>
</evidence>
<reference evidence="3" key="1">
    <citation type="submission" date="2016-10" db="EMBL/GenBank/DDBJ databases">
        <authorList>
            <person name="Varghese N."/>
            <person name="Submissions S."/>
        </authorList>
    </citation>
    <scope>NUCLEOTIDE SEQUENCE [LARGE SCALE GENOMIC DNA]</scope>
    <source>
        <strain evidence="3">CGMCC 1.11012</strain>
    </source>
</reference>
<sequence length="87" mass="10833">VVKERLAPPSMRSKSFAEQVEWLNPKIQGWRNYYYTNYSQKRLAKLDWYILQRLTRWYAKKRQRRRWMSSLPEVKYIAKMYGLRTLL</sequence>
<evidence type="ECO:0000313" key="2">
    <source>
        <dbReference type="EMBL" id="SDJ87333.1"/>
    </source>
</evidence>
<dbReference type="Proteomes" id="UP000199050">
    <property type="component" value="Unassembled WGS sequence"/>
</dbReference>
<evidence type="ECO:0000259" key="1">
    <source>
        <dbReference type="Pfam" id="PF08388"/>
    </source>
</evidence>
<dbReference type="Pfam" id="PF08388">
    <property type="entry name" value="GIIM"/>
    <property type="match status" value="1"/>
</dbReference>
<proteinExistence type="predicted"/>
<feature type="non-terminal residue" evidence="2">
    <location>
        <position position="1"/>
    </location>
</feature>
<protein>
    <submittedName>
        <fullName evidence="2">Group II intron, maturase-specific domain</fullName>
    </submittedName>
</protein>
<feature type="domain" description="Group II intron maturase-specific" evidence="1">
    <location>
        <begin position="9"/>
        <end position="67"/>
    </location>
</feature>
<organism evidence="2 3">
    <name type="scientific">Paenibacillus typhae</name>
    <dbReference type="NCBI Taxonomy" id="1174501"/>
    <lineage>
        <taxon>Bacteria</taxon>
        <taxon>Bacillati</taxon>
        <taxon>Bacillota</taxon>
        <taxon>Bacilli</taxon>
        <taxon>Bacillales</taxon>
        <taxon>Paenibacillaceae</taxon>
        <taxon>Paenibacillus</taxon>
    </lineage>
</organism>